<protein>
    <submittedName>
        <fullName evidence="7">Photosynthetic protein synthase II</fullName>
    </submittedName>
    <submittedName>
        <fullName evidence="8">SCO family protein</fullName>
    </submittedName>
</protein>
<dbReference type="AlphaFoldDB" id="A0A086AT08"/>
<keyword evidence="5" id="KW-0472">Membrane</keyword>
<dbReference type="OrthoDB" id="9811998at2"/>
<dbReference type="PROSITE" id="PS51352">
    <property type="entry name" value="THIOREDOXIN_2"/>
    <property type="match status" value="1"/>
</dbReference>
<dbReference type="Gene3D" id="3.40.30.10">
    <property type="entry name" value="Glutaredoxin"/>
    <property type="match status" value="1"/>
</dbReference>
<dbReference type="GO" id="GO:0046872">
    <property type="term" value="F:metal ion binding"/>
    <property type="evidence" value="ECO:0007669"/>
    <property type="project" value="UniProtKB-KW"/>
</dbReference>
<dbReference type="PANTHER" id="PTHR12151">
    <property type="entry name" value="ELECTRON TRANSPORT PROTIN SCO1/SENC FAMILY MEMBER"/>
    <property type="match status" value="1"/>
</dbReference>
<evidence type="ECO:0000256" key="4">
    <source>
        <dbReference type="PIRSR" id="PIRSR603782-2"/>
    </source>
</evidence>
<reference evidence="8 10" key="2">
    <citation type="submission" date="2016-11" db="EMBL/GenBank/DDBJ databases">
        <title>Whole genomes of Flavobacteriaceae.</title>
        <authorList>
            <person name="Stine C."/>
            <person name="Li C."/>
            <person name="Tadesse D."/>
        </authorList>
    </citation>
    <scope>NUCLEOTIDE SEQUENCE [LARGE SCALE GENOMIC DNA]</scope>
    <source>
        <strain evidence="8 10">ATCC 29551</strain>
    </source>
</reference>
<evidence type="ECO:0000313" key="9">
    <source>
        <dbReference type="Proteomes" id="UP000028712"/>
    </source>
</evidence>
<keyword evidence="5" id="KW-0812">Transmembrane</keyword>
<dbReference type="InterPro" id="IPR013766">
    <property type="entry name" value="Thioredoxin_domain"/>
</dbReference>
<feature type="disulfide bond" description="Redox-active" evidence="4">
    <location>
        <begin position="92"/>
        <end position="96"/>
    </location>
</feature>
<feature type="binding site" evidence="3">
    <location>
        <position position="96"/>
    </location>
    <ligand>
        <name>Cu cation</name>
        <dbReference type="ChEBI" id="CHEBI:23378"/>
    </ligand>
</feature>
<keyword evidence="10" id="KW-1185">Reference proteome</keyword>
<dbReference type="InterPro" id="IPR036249">
    <property type="entry name" value="Thioredoxin-like_sf"/>
</dbReference>
<evidence type="ECO:0000256" key="1">
    <source>
        <dbReference type="ARBA" id="ARBA00010996"/>
    </source>
</evidence>
<dbReference type="Proteomes" id="UP000198424">
    <property type="component" value="Unassembled WGS sequence"/>
</dbReference>
<dbReference type="SUPFAM" id="SSF52833">
    <property type="entry name" value="Thioredoxin-like"/>
    <property type="match status" value="1"/>
</dbReference>
<dbReference type="RefSeq" id="WP_035617832.1">
    <property type="nucleotide sequence ID" value="NZ_JBEWQG010000009.1"/>
</dbReference>
<name>A0A086AT08_FLAHY</name>
<evidence type="ECO:0000256" key="5">
    <source>
        <dbReference type="SAM" id="Phobius"/>
    </source>
</evidence>
<dbReference type="InterPro" id="IPR003782">
    <property type="entry name" value="SCO1/SenC"/>
</dbReference>
<feature type="domain" description="Thioredoxin" evidence="6">
    <location>
        <begin position="54"/>
        <end position="221"/>
    </location>
</feature>
<evidence type="ECO:0000256" key="2">
    <source>
        <dbReference type="ARBA" id="ARBA00023008"/>
    </source>
</evidence>
<comment type="similarity">
    <text evidence="1">Belongs to the SCO1/2 family.</text>
</comment>
<proteinExistence type="inferred from homology"/>
<dbReference type="EMBL" id="MUGY01000025">
    <property type="protein sequence ID" value="OXA91610.1"/>
    <property type="molecule type" value="Genomic_DNA"/>
</dbReference>
<organism evidence="7 9">
    <name type="scientific">Flavobacterium hydatis</name>
    <name type="common">Cytophaga aquatilis</name>
    <dbReference type="NCBI Taxonomy" id="991"/>
    <lineage>
        <taxon>Bacteria</taxon>
        <taxon>Pseudomonadati</taxon>
        <taxon>Bacteroidota</taxon>
        <taxon>Flavobacteriia</taxon>
        <taxon>Flavobacteriales</taxon>
        <taxon>Flavobacteriaceae</taxon>
        <taxon>Flavobacterium</taxon>
    </lineage>
</organism>
<dbReference type="EMBL" id="JPRM01000002">
    <property type="protein sequence ID" value="KFF19822.1"/>
    <property type="molecule type" value="Genomic_DNA"/>
</dbReference>
<feature type="transmembrane region" description="Helical" evidence="5">
    <location>
        <begin position="6"/>
        <end position="22"/>
    </location>
</feature>
<keyword evidence="3" id="KW-0479">Metal-binding</keyword>
<keyword evidence="2 3" id="KW-0186">Copper</keyword>
<evidence type="ECO:0000313" key="7">
    <source>
        <dbReference type="EMBL" id="KFF19822.1"/>
    </source>
</evidence>
<dbReference type="CDD" id="cd02968">
    <property type="entry name" value="SCO"/>
    <property type="match status" value="1"/>
</dbReference>
<dbReference type="Proteomes" id="UP000028712">
    <property type="component" value="Unassembled WGS sequence"/>
</dbReference>
<comment type="caution">
    <text evidence="7">The sequence shown here is derived from an EMBL/GenBank/DDBJ whole genome shotgun (WGS) entry which is preliminary data.</text>
</comment>
<keyword evidence="4" id="KW-1015">Disulfide bond</keyword>
<dbReference type="PANTHER" id="PTHR12151:SF25">
    <property type="entry name" value="LINALOOL DEHYDRATASE_ISOMERASE DOMAIN-CONTAINING PROTEIN"/>
    <property type="match status" value="1"/>
</dbReference>
<evidence type="ECO:0000313" key="8">
    <source>
        <dbReference type="EMBL" id="OXA91610.1"/>
    </source>
</evidence>
<evidence type="ECO:0000313" key="10">
    <source>
        <dbReference type="Proteomes" id="UP000198424"/>
    </source>
</evidence>
<feature type="binding site" evidence="3">
    <location>
        <position position="92"/>
    </location>
    <ligand>
        <name>Cu cation</name>
        <dbReference type="ChEBI" id="CHEBI:23378"/>
    </ligand>
</feature>
<evidence type="ECO:0000259" key="6">
    <source>
        <dbReference type="PROSITE" id="PS51352"/>
    </source>
</evidence>
<gene>
    <name evidence="8" type="ORF">B0A62_18245</name>
    <name evidence="7" type="ORF">IW20_01450</name>
</gene>
<sequence>MFKNKSYIGISFIVLIFGIYAIPKIIDRVKNDTVVKGSRLDSVNAKETKDDGKLVKIGPAPKFELTNQDNVKISNETYKGKVYVLEFFFTTCPSICPKMNLSMLEIEKKFFGNPNFGIISITIDPAHDTPQVLKDHAKLLGVKSSNWNFLTGDKNAIMDLSNKGFNLYAGENNKVSGGFEHSGLFALVDKNGDIRCRKDEFGNPILYYDGLDKKGVRDIQQDINILLEE</sequence>
<accession>A0A086AT08</accession>
<reference evidence="7 9" key="1">
    <citation type="submission" date="2014-07" db="EMBL/GenBank/DDBJ databases">
        <title>Genome of Flavobacterium hydatis DSM 2063.</title>
        <authorList>
            <person name="Pipes S.E."/>
            <person name="Stropko S.J."/>
            <person name="Newman J.D."/>
        </authorList>
    </citation>
    <scope>NUCLEOTIDE SEQUENCE [LARGE SCALE GENOMIC DNA]</scope>
    <source>
        <strain evidence="7 9">DSM 2063</strain>
    </source>
</reference>
<dbReference type="eggNOG" id="COG1999">
    <property type="taxonomic scope" value="Bacteria"/>
</dbReference>
<keyword evidence="5" id="KW-1133">Transmembrane helix</keyword>
<feature type="binding site" evidence="3">
    <location>
        <position position="181"/>
    </location>
    <ligand>
        <name>Cu cation</name>
        <dbReference type="ChEBI" id="CHEBI:23378"/>
    </ligand>
</feature>
<dbReference type="Pfam" id="PF02630">
    <property type="entry name" value="SCO1-SenC"/>
    <property type="match status" value="1"/>
</dbReference>
<evidence type="ECO:0000256" key="3">
    <source>
        <dbReference type="PIRSR" id="PIRSR603782-1"/>
    </source>
</evidence>
<dbReference type="STRING" id="991.IW20_01450"/>